<accession>K3XA05</accession>
<dbReference type="InParanoid" id="K3XA05"/>
<dbReference type="eggNOG" id="ENOG502SFP0">
    <property type="taxonomic scope" value="Eukaryota"/>
</dbReference>
<dbReference type="HOGENOM" id="CLU_1201928_0_0_1"/>
<proteinExistence type="predicted"/>
<dbReference type="AlphaFoldDB" id="K3XA05"/>
<dbReference type="Proteomes" id="UP000019132">
    <property type="component" value="Unassembled WGS sequence"/>
</dbReference>
<dbReference type="VEuPathDB" id="FungiDB:PYU1_G014025"/>
<reference evidence="2" key="2">
    <citation type="submission" date="2010-04" db="EMBL/GenBank/DDBJ databases">
        <authorList>
            <person name="Buell R."/>
            <person name="Hamilton J."/>
            <person name="Hostetler J."/>
        </authorList>
    </citation>
    <scope>NUCLEOTIDE SEQUENCE [LARGE SCALE GENOMIC DNA]</scope>
    <source>
        <strain evidence="2">DAOM:BR144</strain>
    </source>
</reference>
<evidence type="ECO:0000313" key="1">
    <source>
        <dbReference type="EnsemblProtists" id="PYU1_T014054"/>
    </source>
</evidence>
<dbReference type="EMBL" id="GL376616">
    <property type="status" value="NOT_ANNOTATED_CDS"/>
    <property type="molecule type" value="Genomic_DNA"/>
</dbReference>
<reference evidence="2" key="1">
    <citation type="journal article" date="2010" name="Genome Biol.">
        <title>Genome sequence of the necrotrophic plant pathogen Pythium ultimum reveals original pathogenicity mechanisms and effector repertoire.</title>
        <authorList>
            <person name="Levesque C.A."/>
            <person name="Brouwer H."/>
            <person name="Cano L."/>
            <person name="Hamilton J.P."/>
            <person name="Holt C."/>
            <person name="Huitema E."/>
            <person name="Raffaele S."/>
            <person name="Robideau G.P."/>
            <person name="Thines M."/>
            <person name="Win J."/>
            <person name="Zerillo M.M."/>
            <person name="Beakes G.W."/>
            <person name="Boore J.L."/>
            <person name="Busam D."/>
            <person name="Dumas B."/>
            <person name="Ferriera S."/>
            <person name="Fuerstenberg S.I."/>
            <person name="Gachon C.M."/>
            <person name="Gaulin E."/>
            <person name="Govers F."/>
            <person name="Grenville-Briggs L."/>
            <person name="Horner N."/>
            <person name="Hostetler J."/>
            <person name="Jiang R.H."/>
            <person name="Johnson J."/>
            <person name="Krajaejun T."/>
            <person name="Lin H."/>
            <person name="Meijer H.J."/>
            <person name="Moore B."/>
            <person name="Morris P."/>
            <person name="Phuntmart V."/>
            <person name="Puiu D."/>
            <person name="Shetty J."/>
            <person name="Stajich J.E."/>
            <person name="Tripathy S."/>
            <person name="Wawra S."/>
            <person name="van West P."/>
            <person name="Whitty B.R."/>
            <person name="Coutinho P.M."/>
            <person name="Henrissat B."/>
            <person name="Martin F."/>
            <person name="Thomas P.D."/>
            <person name="Tyler B.M."/>
            <person name="De Vries R.P."/>
            <person name="Kamoun S."/>
            <person name="Yandell M."/>
            <person name="Tisserat N."/>
            <person name="Buell C.R."/>
        </authorList>
    </citation>
    <scope>NUCLEOTIDE SEQUENCE</scope>
    <source>
        <strain evidence="2">DAOM:BR144</strain>
    </source>
</reference>
<organism evidence="1 2">
    <name type="scientific">Globisporangium ultimum (strain ATCC 200006 / CBS 805.95 / DAOM BR144)</name>
    <name type="common">Pythium ultimum</name>
    <dbReference type="NCBI Taxonomy" id="431595"/>
    <lineage>
        <taxon>Eukaryota</taxon>
        <taxon>Sar</taxon>
        <taxon>Stramenopiles</taxon>
        <taxon>Oomycota</taxon>
        <taxon>Peronosporomycetes</taxon>
        <taxon>Pythiales</taxon>
        <taxon>Pythiaceae</taxon>
        <taxon>Globisporangium</taxon>
    </lineage>
</organism>
<keyword evidence="2" id="KW-1185">Reference proteome</keyword>
<sequence>MSRVVLLDNFYHGAHHDLTITTSKSFENLLLSVIQAGDVRISIKYALDFGMQMVNEHGCRTKKEYVLKSLAIIREIESMSSLLTVLVNEDNGKPITGCIGTFEITMLLSRATGRQAVELQLHSMASTSFFPNPEEIKKKILSIILHEAKRSPGEEAHDQAFRYYLALAGRSRQNRERSFLEAVMNRKIVLTERKVVLVLQKIGFYLANSELLEVVRYFKYIQLKACTLSHC</sequence>
<reference evidence="1" key="3">
    <citation type="submission" date="2015-02" db="UniProtKB">
        <authorList>
            <consortium name="EnsemblProtists"/>
        </authorList>
    </citation>
    <scope>IDENTIFICATION</scope>
    <source>
        <strain evidence="1">DAOM BR144</strain>
    </source>
</reference>
<protein>
    <submittedName>
        <fullName evidence="1">Uncharacterized protein</fullName>
    </submittedName>
</protein>
<name>K3XA05_GLOUD</name>
<evidence type="ECO:0000313" key="2">
    <source>
        <dbReference type="Proteomes" id="UP000019132"/>
    </source>
</evidence>
<dbReference type="EnsemblProtists" id="PYU1_T014054">
    <property type="protein sequence ID" value="PYU1_T014054"/>
    <property type="gene ID" value="PYU1_G014025"/>
</dbReference>